<dbReference type="OrthoDB" id="6604018at2759"/>
<dbReference type="GO" id="GO:0097250">
    <property type="term" value="P:mitochondrial respirasome assembly"/>
    <property type="evidence" value="ECO:0007669"/>
    <property type="project" value="TreeGrafter"/>
</dbReference>
<feature type="domain" description="HIG1" evidence="10">
    <location>
        <begin position="5"/>
        <end position="96"/>
    </location>
</feature>
<organism evidence="11 12">
    <name type="scientific">Ascobolus immersus RN42</name>
    <dbReference type="NCBI Taxonomy" id="1160509"/>
    <lineage>
        <taxon>Eukaryota</taxon>
        <taxon>Fungi</taxon>
        <taxon>Dikarya</taxon>
        <taxon>Ascomycota</taxon>
        <taxon>Pezizomycotina</taxon>
        <taxon>Pezizomycetes</taxon>
        <taxon>Pezizales</taxon>
        <taxon>Ascobolaceae</taxon>
        <taxon>Ascobolus</taxon>
    </lineage>
</organism>
<dbReference type="PROSITE" id="PS51503">
    <property type="entry name" value="HIG1"/>
    <property type="match status" value="1"/>
</dbReference>
<dbReference type="Gene3D" id="6.10.140.1320">
    <property type="match status" value="1"/>
</dbReference>
<name>A0A3N4IHM9_ASCIM</name>
<comment type="subunit">
    <text evidence="4">Associates with the respiratory chain complex III/complex IV supercomplex.</text>
</comment>
<dbReference type="STRING" id="1160509.A0A3N4IHM9"/>
<comment type="subcellular location">
    <subcellularLocation>
        <location evidence="2">Mitochondrion membrane</location>
    </subcellularLocation>
</comment>
<evidence type="ECO:0000256" key="4">
    <source>
        <dbReference type="ARBA" id="ARBA00011565"/>
    </source>
</evidence>
<dbReference type="PANTHER" id="PTHR12297:SF3">
    <property type="entry name" value="HIG1 DOMAIN FAMILY MEMBER 1A"/>
    <property type="match status" value="1"/>
</dbReference>
<evidence type="ECO:0000256" key="3">
    <source>
        <dbReference type="ARBA" id="ARBA00009366"/>
    </source>
</evidence>
<protein>
    <recommendedName>
        <fullName evidence="10">HIG1 domain-containing protein</fullName>
    </recommendedName>
</protein>
<dbReference type="GO" id="GO:0031966">
    <property type="term" value="C:mitochondrial membrane"/>
    <property type="evidence" value="ECO:0007669"/>
    <property type="project" value="UniProtKB-SubCell"/>
</dbReference>
<dbReference type="Pfam" id="PF04588">
    <property type="entry name" value="HIG_1_N"/>
    <property type="match status" value="1"/>
</dbReference>
<evidence type="ECO:0000313" key="11">
    <source>
        <dbReference type="EMBL" id="RPA81154.1"/>
    </source>
</evidence>
<accession>A0A3N4IHM9</accession>
<evidence type="ECO:0000313" key="12">
    <source>
        <dbReference type="Proteomes" id="UP000275078"/>
    </source>
</evidence>
<feature type="compositionally biased region" description="Basic and acidic residues" evidence="9">
    <location>
        <begin position="136"/>
        <end position="145"/>
    </location>
</feature>
<evidence type="ECO:0000256" key="2">
    <source>
        <dbReference type="ARBA" id="ARBA00004325"/>
    </source>
</evidence>
<feature type="region of interest" description="Disordered" evidence="9">
    <location>
        <begin position="123"/>
        <end position="145"/>
    </location>
</feature>
<keyword evidence="7" id="KW-0496">Mitochondrion</keyword>
<keyword evidence="8" id="KW-0472">Membrane</keyword>
<reference evidence="11 12" key="1">
    <citation type="journal article" date="2018" name="Nat. Ecol. Evol.">
        <title>Pezizomycetes genomes reveal the molecular basis of ectomycorrhizal truffle lifestyle.</title>
        <authorList>
            <person name="Murat C."/>
            <person name="Payen T."/>
            <person name="Noel B."/>
            <person name="Kuo A."/>
            <person name="Morin E."/>
            <person name="Chen J."/>
            <person name="Kohler A."/>
            <person name="Krizsan K."/>
            <person name="Balestrini R."/>
            <person name="Da Silva C."/>
            <person name="Montanini B."/>
            <person name="Hainaut M."/>
            <person name="Levati E."/>
            <person name="Barry K.W."/>
            <person name="Belfiori B."/>
            <person name="Cichocki N."/>
            <person name="Clum A."/>
            <person name="Dockter R.B."/>
            <person name="Fauchery L."/>
            <person name="Guy J."/>
            <person name="Iotti M."/>
            <person name="Le Tacon F."/>
            <person name="Lindquist E.A."/>
            <person name="Lipzen A."/>
            <person name="Malagnac F."/>
            <person name="Mello A."/>
            <person name="Molinier V."/>
            <person name="Miyauchi S."/>
            <person name="Poulain J."/>
            <person name="Riccioni C."/>
            <person name="Rubini A."/>
            <person name="Sitrit Y."/>
            <person name="Splivallo R."/>
            <person name="Traeger S."/>
            <person name="Wang M."/>
            <person name="Zifcakova L."/>
            <person name="Wipf D."/>
            <person name="Zambonelli A."/>
            <person name="Paolocci F."/>
            <person name="Nowrousian M."/>
            <person name="Ottonello S."/>
            <person name="Baldrian P."/>
            <person name="Spatafora J.W."/>
            <person name="Henrissat B."/>
            <person name="Nagy L.G."/>
            <person name="Aury J.M."/>
            <person name="Wincker P."/>
            <person name="Grigoriev I.V."/>
            <person name="Bonfante P."/>
            <person name="Martin F.M."/>
        </authorList>
    </citation>
    <scope>NUCLEOTIDE SEQUENCE [LARGE SCALE GENOMIC DNA]</scope>
    <source>
        <strain evidence="11 12">RN42</strain>
    </source>
</reference>
<keyword evidence="12" id="KW-1185">Reference proteome</keyword>
<evidence type="ECO:0000256" key="7">
    <source>
        <dbReference type="ARBA" id="ARBA00023128"/>
    </source>
</evidence>
<evidence type="ECO:0000256" key="1">
    <source>
        <dbReference type="ARBA" id="ARBA00002584"/>
    </source>
</evidence>
<dbReference type="InterPro" id="IPR007667">
    <property type="entry name" value="Hypoxia_induced_domain"/>
</dbReference>
<evidence type="ECO:0000256" key="9">
    <source>
        <dbReference type="SAM" id="MobiDB-lite"/>
    </source>
</evidence>
<dbReference type="PANTHER" id="PTHR12297">
    <property type="entry name" value="HYPOXIA-INDUCBILE GENE 1 HIG1 -RELATED"/>
    <property type="match status" value="1"/>
</dbReference>
<evidence type="ECO:0000256" key="8">
    <source>
        <dbReference type="ARBA" id="ARBA00023136"/>
    </source>
</evidence>
<keyword evidence="6" id="KW-1133">Transmembrane helix</keyword>
<dbReference type="InterPro" id="IPR050355">
    <property type="entry name" value="RCF1"/>
</dbReference>
<evidence type="ECO:0000256" key="6">
    <source>
        <dbReference type="ARBA" id="ARBA00022989"/>
    </source>
</evidence>
<keyword evidence="5" id="KW-0812">Transmembrane</keyword>
<dbReference type="EMBL" id="ML119682">
    <property type="protein sequence ID" value="RPA81154.1"/>
    <property type="molecule type" value="Genomic_DNA"/>
</dbReference>
<evidence type="ECO:0000256" key="5">
    <source>
        <dbReference type="ARBA" id="ARBA00022692"/>
    </source>
</evidence>
<evidence type="ECO:0000259" key="10">
    <source>
        <dbReference type="PROSITE" id="PS51503"/>
    </source>
</evidence>
<gene>
    <name evidence="11" type="ORF">BJ508DRAFT_306882</name>
</gene>
<comment type="function">
    <text evidence="1">Cytochrome c oxidase subunit which plays a role in assembly of respiratory supercomplexes.</text>
</comment>
<proteinExistence type="inferred from homology"/>
<dbReference type="AlphaFoldDB" id="A0A3N4IHM9"/>
<dbReference type="Proteomes" id="UP000275078">
    <property type="component" value="Unassembled WGS sequence"/>
</dbReference>
<comment type="similarity">
    <text evidence="3">Belongs to the RCF1 family.</text>
</comment>
<sequence length="145" mass="16661">MSRPMPSSFDQEDEYAKLTAFGKLKHKIIREPLVPIGCLVTCFALLKATRAVRSGNKAGANKYFRARIYAQGFTLAAIMAGSYYYADERKKETAIDHAQINQRLESKQDKWIKELEFREQEEKQLEERAAKKRQEKKAAKGDSLE</sequence>